<evidence type="ECO:0000256" key="1">
    <source>
        <dbReference type="ARBA" id="ARBA00004123"/>
    </source>
</evidence>
<dbReference type="PANTHER" id="PTHR23226">
    <property type="entry name" value="ZINC FINGER AND SCAN DOMAIN-CONTAINING"/>
    <property type="match status" value="1"/>
</dbReference>
<dbReference type="GO" id="GO:0000981">
    <property type="term" value="F:DNA-binding transcription factor activity, RNA polymerase II-specific"/>
    <property type="evidence" value="ECO:0007669"/>
    <property type="project" value="TreeGrafter"/>
</dbReference>
<comment type="caution">
    <text evidence="12">The sequence shown here is derived from an EMBL/GenBank/DDBJ whole genome shotgun (WGS) entry which is preliminary data.</text>
</comment>
<protein>
    <submittedName>
        <fullName evidence="12">ZN660 protein</fullName>
    </submittedName>
</protein>
<evidence type="ECO:0000256" key="2">
    <source>
        <dbReference type="ARBA" id="ARBA00006991"/>
    </source>
</evidence>
<dbReference type="InterPro" id="IPR013087">
    <property type="entry name" value="Znf_C2H2_type"/>
</dbReference>
<evidence type="ECO:0000256" key="8">
    <source>
        <dbReference type="ARBA" id="ARBA00023163"/>
    </source>
</evidence>
<keyword evidence="9" id="KW-0539">Nucleus</keyword>
<dbReference type="PANTHER" id="PTHR23226:SF416">
    <property type="entry name" value="FI01424P"/>
    <property type="match status" value="1"/>
</dbReference>
<evidence type="ECO:0000256" key="6">
    <source>
        <dbReference type="ARBA" id="ARBA00022833"/>
    </source>
</evidence>
<keyword evidence="13" id="KW-1185">Reference proteome</keyword>
<sequence length="54" mass="6398">CWEGGRGLSQSCELVVHEQVQSREKPYKCLQCGKSFSRNSNLLRHRLIHTWEWP</sequence>
<dbReference type="GO" id="GO:0008270">
    <property type="term" value="F:zinc ion binding"/>
    <property type="evidence" value="ECO:0007669"/>
    <property type="project" value="UniProtKB-KW"/>
</dbReference>
<organism evidence="12 13">
    <name type="scientific">Grallaria varia</name>
    <name type="common">variegated antpitta</name>
    <dbReference type="NCBI Taxonomy" id="117165"/>
    <lineage>
        <taxon>Eukaryota</taxon>
        <taxon>Metazoa</taxon>
        <taxon>Chordata</taxon>
        <taxon>Craniata</taxon>
        <taxon>Vertebrata</taxon>
        <taxon>Euteleostomi</taxon>
        <taxon>Archelosauria</taxon>
        <taxon>Archosauria</taxon>
        <taxon>Dinosauria</taxon>
        <taxon>Saurischia</taxon>
        <taxon>Theropoda</taxon>
        <taxon>Coelurosauria</taxon>
        <taxon>Aves</taxon>
        <taxon>Neognathae</taxon>
        <taxon>Neoaves</taxon>
        <taxon>Telluraves</taxon>
        <taxon>Australaves</taxon>
        <taxon>Passeriformes</taxon>
        <taxon>Formicariidae</taxon>
        <taxon>Grallaria</taxon>
    </lineage>
</organism>
<dbReference type="GO" id="GO:0005634">
    <property type="term" value="C:nucleus"/>
    <property type="evidence" value="ECO:0007669"/>
    <property type="project" value="UniProtKB-SubCell"/>
</dbReference>
<comment type="similarity">
    <text evidence="2">Belongs to the krueppel C2H2-type zinc-finger protein family.</text>
</comment>
<dbReference type="Proteomes" id="UP000591535">
    <property type="component" value="Unassembled WGS sequence"/>
</dbReference>
<dbReference type="AlphaFoldDB" id="A0A7K8ZFQ4"/>
<dbReference type="Pfam" id="PF00096">
    <property type="entry name" value="zf-C2H2"/>
    <property type="match status" value="1"/>
</dbReference>
<evidence type="ECO:0000256" key="9">
    <source>
        <dbReference type="ARBA" id="ARBA00023242"/>
    </source>
</evidence>
<dbReference type="SUPFAM" id="SSF57667">
    <property type="entry name" value="beta-beta-alpha zinc fingers"/>
    <property type="match status" value="1"/>
</dbReference>
<evidence type="ECO:0000256" key="7">
    <source>
        <dbReference type="ARBA" id="ARBA00023015"/>
    </source>
</evidence>
<dbReference type="PROSITE" id="PS00028">
    <property type="entry name" value="ZINC_FINGER_C2H2_1"/>
    <property type="match status" value="1"/>
</dbReference>
<feature type="non-terminal residue" evidence="12">
    <location>
        <position position="1"/>
    </location>
</feature>
<dbReference type="GO" id="GO:0000978">
    <property type="term" value="F:RNA polymerase II cis-regulatory region sequence-specific DNA binding"/>
    <property type="evidence" value="ECO:0007669"/>
    <property type="project" value="TreeGrafter"/>
</dbReference>
<comment type="subcellular location">
    <subcellularLocation>
        <location evidence="1">Nucleus</location>
    </subcellularLocation>
</comment>
<evidence type="ECO:0000313" key="13">
    <source>
        <dbReference type="Proteomes" id="UP000591535"/>
    </source>
</evidence>
<evidence type="ECO:0000256" key="3">
    <source>
        <dbReference type="ARBA" id="ARBA00022723"/>
    </source>
</evidence>
<evidence type="ECO:0000256" key="10">
    <source>
        <dbReference type="PROSITE-ProRule" id="PRU00042"/>
    </source>
</evidence>
<dbReference type="PROSITE" id="PS50157">
    <property type="entry name" value="ZINC_FINGER_C2H2_2"/>
    <property type="match status" value="1"/>
</dbReference>
<keyword evidence="7" id="KW-0805">Transcription regulation</keyword>
<evidence type="ECO:0000259" key="11">
    <source>
        <dbReference type="PROSITE" id="PS50157"/>
    </source>
</evidence>
<dbReference type="FunFam" id="3.30.160.60:FF:000056">
    <property type="entry name" value="Zinc finger and SCAN domain-containing 20"/>
    <property type="match status" value="1"/>
</dbReference>
<evidence type="ECO:0000256" key="4">
    <source>
        <dbReference type="ARBA" id="ARBA00022737"/>
    </source>
</evidence>
<dbReference type="EMBL" id="VWZG01001204">
    <property type="protein sequence ID" value="NXG14185.1"/>
    <property type="molecule type" value="Genomic_DNA"/>
</dbReference>
<evidence type="ECO:0000256" key="5">
    <source>
        <dbReference type="ARBA" id="ARBA00022771"/>
    </source>
</evidence>
<keyword evidence="5 10" id="KW-0863">Zinc-finger</keyword>
<dbReference type="SMART" id="SM00355">
    <property type="entry name" value="ZnF_C2H2"/>
    <property type="match status" value="1"/>
</dbReference>
<keyword evidence="6" id="KW-0862">Zinc</keyword>
<name>A0A7K8ZFQ4_9PASS</name>
<keyword evidence="4" id="KW-0677">Repeat</keyword>
<keyword evidence="8" id="KW-0804">Transcription</keyword>
<dbReference type="InterPro" id="IPR036236">
    <property type="entry name" value="Znf_C2H2_sf"/>
</dbReference>
<accession>A0A7K8ZFQ4</accession>
<gene>
    <name evidence="12" type="primary">Znf660</name>
    <name evidence="12" type="ORF">GRAVAR_R08781</name>
</gene>
<keyword evidence="3" id="KW-0479">Metal-binding</keyword>
<proteinExistence type="inferred from homology"/>
<reference evidence="12 13" key="1">
    <citation type="submission" date="2019-09" db="EMBL/GenBank/DDBJ databases">
        <title>Bird 10,000 Genomes (B10K) Project - Family phase.</title>
        <authorList>
            <person name="Zhang G."/>
        </authorList>
    </citation>
    <scope>NUCLEOTIDE SEQUENCE [LARGE SCALE GENOMIC DNA]</scope>
    <source>
        <strain evidence="12">B10K-DU-001-02</strain>
        <tissue evidence="12">Muscle</tissue>
    </source>
</reference>
<dbReference type="Gene3D" id="3.30.160.60">
    <property type="entry name" value="Classic Zinc Finger"/>
    <property type="match status" value="1"/>
</dbReference>
<evidence type="ECO:0000313" key="12">
    <source>
        <dbReference type="EMBL" id="NXG14185.1"/>
    </source>
</evidence>
<feature type="domain" description="C2H2-type" evidence="11">
    <location>
        <begin position="27"/>
        <end position="54"/>
    </location>
</feature>
<feature type="non-terminal residue" evidence="12">
    <location>
        <position position="54"/>
    </location>
</feature>